<reference evidence="3 4" key="1">
    <citation type="submission" date="2019-01" db="EMBL/GenBank/DDBJ databases">
        <authorList>
            <person name="Ferrante I. M."/>
        </authorList>
    </citation>
    <scope>NUCLEOTIDE SEQUENCE [LARGE SCALE GENOMIC DNA]</scope>
    <source>
        <strain evidence="3 4">B856</strain>
    </source>
</reference>
<dbReference type="EMBL" id="CAACVS010000109">
    <property type="protein sequence ID" value="VEU36928.1"/>
    <property type="molecule type" value="Genomic_DNA"/>
</dbReference>
<protein>
    <submittedName>
        <fullName evidence="3">Uncharacterized protein</fullName>
    </submittedName>
</protein>
<dbReference type="AlphaFoldDB" id="A0A448Z4G9"/>
<proteinExistence type="predicted"/>
<evidence type="ECO:0000313" key="4">
    <source>
        <dbReference type="Proteomes" id="UP000291116"/>
    </source>
</evidence>
<sequence length="198" mass="21249">MATLCRCLLSSRIAVQQPCFSSHTKKRPPLGPKGDVAGVVHDRTPGSKNHVERAGALDHGKNPARLVTVGAVGRVLVLVLALVPVLWTRGIEIGLLDRRPQPDPVPEVADLDVPGGSQRQQVYRDTVPTDLVPEFDWFPGMEFEAGQPAPTQRHDEDAPQDLKEGDVCGGAQVVGNDPDRCPSKDHGAEFPAPVDGKP</sequence>
<keyword evidence="4" id="KW-1185">Reference proteome</keyword>
<accession>A0A448Z4G9</accession>
<feature type="transmembrane region" description="Helical" evidence="2">
    <location>
        <begin position="66"/>
        <end position="87"/>
    </location>
</feature>
<organism evidence="3 4">
    <name type="scientific">Pseudo-nitzschia multistriata</name>
    <dbReference type="NCBI Taxonomy" id="183589"/>
    <lineage>
        <taxon>Eukaryota</taxon>
        <taxon>Sar</taxon>
        <taxon>Stramenopiles</taxon>
        <taxon>Ochrophyta</taxon>
        <taxon>Bacillariophyta</taxon>
        <taxon>Bacillariophyceae</taxon>
        <taxon>Bacillariophycidae</taxon>
        <taxon>Bacillariales</taxon>
        <taxon>Bacillariaceae</taxon>
        <taxon>Pseudo-nitzschia</taxon>
    </lineage>
</organism>
<feature type="region of interest" description="Disordered" evidence="1">
    <location>
        <begin position="141"/>
        <end position="198"/>
    </location>
</feature>
<gene>
    <name evidence="3" type="ORF">PSNMU_V1.4_AUG-EV-PASAV3_0037040</name>
</gene>
<dbReference type="Proteomes" id="UP000291116">
    <property type="component" value="Unassembled WGS sequence"/>
</dbReference>
<keyword evidence="2" id="KW-1133">Transmembrane helix</keyword>
<evidence type="ECO:0000256" key="1">
    <source>
        <dbReference type="SAM" id="MobiDB-lite"/>
    </source>
</evidence>
<feature type="compositionally biased region" description="Basic and acidic residues" evidence="1">
    <location>
        <begin position="152"/>
        <end position="166"/>
    </location>
</feature>
<feature type="compositionally biased region" description="Basic and acidic residues" evidence="1">
    <location>
        <begin position="177"/>
        <end position="188"/>
    </location>
</feature>
<keyword evidence="2" id="KW-0472">Membrane</keyword>
<evidence type="ECO:0000256" key="2">
    <source>
        <dbReference type="SAM" id="Phobius"/>
    </source>
</evidence>
<keyword evidence="2" id="KW-0812">Transmembrane</keyword>
<name>A0A448Z4G9_9STRA</name>
<evidence type="ECO:0000313" key="3">
    <source>
        <dbReference type="EMBL" id="VEU36928.1"/>
    </source>
</evidence>